<dbReference type="EMBL" id="NDXW01000001">
    <property type="protein sequence ID" value="RDH43027.1"/>
    <property type="molecule type" value="Genomic_DNA"/>
</dbReference>
<evidence type="ECO:0000313" key="2">
    <source>
        <dbReference type="Proteomes" id="UP000257039"/>
    </source>
</evidence>
<dbReference type="AlphaFoldDB" id="A0A4P9VL27"/>
<dbReference type="Proteomes" id="UP000257039">
    <property type="component" value="Unassembled WGS sequence"/>
</dbReference>
<name>A0A4P9VL27_9GAMM</name>
<organism evidence="1 2">
    <name type="scientific">Zooshikella ganghwensis</name>
    <dbReference type="NCBI Taxonomy" id="202772"/>
    <lineage>
        <taxon>Bacteria</taxon>
        <taxon>Pseudomonadati</taxon>
        <taxon>Pseudomonadota</taxon>
        <taxon>Gammaproteobacteria</taxon>
        <taxon>Oceanospirillales</taxon>
        <taxon>Zooshikellaceae</taxon>
        <taxon>Zooshikella</taxon>
    </lineage>
</organism>
<gene>
    <name evidence="1" type="ORF">B9G39_05940</name>
</gene>
<dbReference type="Pfam" id="PF11218">
    <property type="entry name" value="DUF3011"/>
    <property type="match status" value="1"/>
</dbReference>
<proteinExistence type="predicted"/>
<keyword evidence="2" id="KW-1185">Reference proteome</keyword>
<dbReference type="RefSeq" id="WP_094786429.1">
    <property type="nucleotide sequence ID" value="NZ_NDXW01000001.1"/>
</dbReference>
<protein>
    <submittedName>
        <fullName evidence="1">DUF3011 domain-containing protein</fullName>
    </submittedName>
</protein>
<dbReference type="InterPro" id="IPR021381">
    <property type="entry name" value="DUF3011"/>
</dbReference>
<comment type="caution">
    <text evidence="1">The sequence shown here is derived from an EMBL/GenBank/DDBJ whole genome shotgun (WGS) entry which is preliminary data.</text>
</comment>
<reference evidence="1 2" key="1">
    <citation type="submission" date="2017-04" db="EMBL/GenBank/DDBJ databases">
        <title>Draft genome sequence of Zooshikella ganghwensis VG4 isolated from Red Sea sediments.</title>
        <authorList>
            <person name="Rehman Z."/>
            <person name="Alam I."/>
            <person name="Kamau A."/>
            <person name="Bajic V."/>
            <person name="Leiknes T."/>
        </authorList>
    </citation>
    <scope>NUCLEOTIDE SEQUENCE [LARGE SCALE GENOMIC DNA]</scope>
    <source>
        <strain evidence="1 2">VG4</strain>
    </source>
</reference>
<evidence type="ECO:0000313" key="1">
    <source>
        <dbReference type="EMBL" id="RDH43027.1"/>
    </source>
</evidence>
<accession>A0A4P9VL27</accession>
<sequence>MRYLRFNNPFMVRKIIFNHLAKMLTVCSLAISVPTLGQQLEANDIQRYLNDTQLAEAAGYKTLYVVCESHNYQPEVCTLGDLKIVHTNVHKKLSNSSCNNSVWSTTNNQIITTKGCRAVFQVLAKLNVNPVTLQCSSNNYQYRECPVPFQIKGAWLNKRHSKSPCQQEKSWGTRNNILWVNNGCRGTFNLF</sequence>